<feature type="domain" description="DUF6697" evidence="2">
    <location>
        <begin position="32"/>
        <end position="238"/>
    </location>
</feature>
<dbReference type="EMBL" id="MU806159">
    <property type="protein sequence ID" value="KAJ3838868.1"/>
    <property type="molecule type" value="Genomic_DNA"/>
</dbReference>
<dbReference type="Proteomes" id="UP001163846">
    <property type="component" value="Unassembled WGS sequence"/>
</dbReference>
<sequence length="305" mass="35350">MQLPLNPNTILPLLDAMENFPVTLPLAERSVTVSRDFMNHTFGGGVRKSFVKIRQEKVNEHGYNDFLYLTKEVDTLAPSIPGQPGLFFSTREAFDLEYTPVWMKEPYIFRVFTRLTSGYWLYQGQYKFAHCKTLTATEWCEQGEKVKNTWAQNIAAYGWGIDVRGRISFRDEFGRDPSAAELEELLLEQKKKMKTREAFSNITKEKILSEFNVGHEKMVIWKMECVGYDEEFQSRIAAEFKDWEVNHKSNGGNGHGKKPDVSRRKSETGARQRYEPDVPRQNKRSRGEIEVQYISRGTKSRPLVV</sequence>
<evidence type="ECO:0000313" key="4">
    <source>
        <dbReference type="Proteomes" id="UP001163846"/>
    </source>
</evidence>
<accession>A0AA38P9L0</accession>
<dbReference type="AlphaFoldDB" id="A0AA38P9L0"/>
<reference evidence="3" key="1">
    <citation type="submission" date="2022-08" db="EMBL/GenBank/DDBJ databases">
        <authorList>
            <consortium name="DOE Joint Genome Institute"/>
            <person name="Min B."/>
            <person name="Riley R."/>
            <person name="Sierra-Patev S."/>
            <person name="Naranjo-Ortiz M."/>
            <person name="Looney B."/>
            <person name="Konkel Z."/>
            <person name="Slot J.C."/>
            <person name="Sakamoto Y."/>
            <person name="Steenwyk J.L."/>
            <person name="Rokas A."/>
            <person name="Carro J."/>
            <person name="Camarero S."/>
            <person name="Ferreira P."/>
            <person name="Molpeceres G."/>
            <person name="Ruiz-Duenas F.J."/>
            <person name="Serrano A."/>
            <person name="Henrissat B."/>
            <person name="Drula E."/>
            <person name="Hughes K.W."/>
            <person name="Mata J.L."/>
            <person name="Ishikawa N.K."/>
            <person name="Vargas-Isla R."/>
            <person name="Ushijima S."/>
            <person name="Smith C.A."/>
            <person name="Ahrendt S."/>
            <person name="Andreopoulos W."/>
            <person name="He G."/>
            <person name="Labutti K."/>
            <person name="Lipzen A."/>
            <person name="Ng V."/>
            <person name="Sandor L."/>
            <person name="Barry K."/>
            <person name="Martinez A.T."/>
            <person name="Xiao Y."/>
            <person name="Gibbons J.G."/>
            <person name="Terashima K."/>
            <person name="Hibbett D.S."/>
            <person name="Grigoriev I.V."/>
        </authorList>
    </citation>
    <scope>NUCLEOTIDE SEQUENCE</scope>
    <source>
        <strain evidence="3">TFB9207</strain>
    </source>
</reference>
<organism evidence="3 4">
    <name type="scientific">Lentinula raphanica</name>
    <dbReference type="NCBI Taxonomy" id="153919"/>
    <lineage>
        <taxon>Eukaryota</taxon>
        <taxon>Fungi</taxon>
        <taxon>Dikarya</taxon>
        <taxon>Basidiomycota</taxon>
        <taxon>Agaricomycotina</taxon>
        <taxon>Agaricomycetes</taxon>
        <taxon>Agaricomycetidae</taxon>
        <taxon>Agaricales</taxon>
        <taxon>Marasmiineae</taxon>
        <taxon>Omphalotaceae</taxon>
        <taxon>Lentinula</taxon>
    </lineage>
</organism>
<keyword evidence="4" id="KW-1185">Reference proteome</keyword>
<feature type="compositionally biased region" description="Basic and acidic residues" evidence="1">
    <location>
        <begin position="257"/>
        <end position="289"/>
    </location>
</feature>
<name>A0AA38P9L0_9AGAR</name>
<proteinExistence type="predicted"/>
<dbReference type="Pfam" id="PF20411">
    <property type="entry name" value="DUF6697"/>
    <property type="match status" value="1"/>
</dbReference>
<evidence type="ECO:0000256" key="1">
    <source>
        <dbReference type="SAM" id="MobiDB-lite"/>
    </source>
</evidence>
<comment type="caution">
    <text evidence="3">The sequence shown here is derived from an EMBL/GenBank/DDBJ whole genome shotgun (WGS) entry which is preliminary data.</text>
</comment>
<dbReference type="InterPro" id="IPR046520">
    <property type="entry name" value="DUF6697"/>
</dbReference>
<evidence type="ECO:0000259" key="2">
    <source>
        <dbReference type="Pfam" id="PF20411"/>
    </source>
</evidence>
<gene>
    <name evidence="3" type="ORF">F5878DRAFT_150701</name>
</gene>
<evidence type="ECO:0000313" key="3">
    <source>
        <dbReference type="EMBL" id="KAJ3838868.1"/>
    </source>
</evidence>
<protein>
    <recommendedName>
        <fullName evidence="2">DUF6697 domain-containing protein</fullName>
    </recommendedName>
</protein>
<feature type="region of interest" description="Disordered" evidence="1">
    <location>
        <begin position="247"/>
        <end position="305"/>
    </location>
</feature>